<feature type="region of interest" description="Disordered" evidence="4">
    <location>
        <begin position="117"/>
        <end position="156"/>
    </location>
</feature>
<dbReference type="EMBL" id="JAROKS010000012">
    <property type="protein sequence ID" value="KAK1798720.1"/>
    <property type="molecule type" value="Genomic_DNA"/>
</dbReference>
<evidence type="ECO:0000313" key="5">
    <source>
        <dbReference type="EMBL" id="KAK1798720.1"/>
    </source>
</evidence>
<dbReference type="PANTHER" id="PTHR19212">
    <property type="entry name" value="LEUCINE RICH REPEAT IN FLII INTERACTING PROTEIN"/>
    <property type="match status" value="1"/>
</dbReference>
<dbReference type="GO" id="GO:0000981">
    <property type="term" value="F:DNA-binding transcription factor activity, RNA polymerase II-specific"/>
    <property type="evidence" value="ECO:0007669"/>
    <property type="project" value="TreeGrafter"/>
</dbReference>
<feature type="region of interest" description="Disordered" evidence="4">
    <location>
        <begin position="823"/>
        <end position="858"/>
    </location>
</feature>
<dbReference type="Gene3D" id="1.20.5.4090">
    <property type="match status" value="1"/>
</dbReference>
<evidence type="ECO:0000256" key="4">
    <source>
        <dbReference type="SAM" id="MobiDB-lite"/>
    </source>
</evidence>
<protein>
    <recommendedName>
        <fullName evidence="7">Leucine-rich repeat flightless-interacting protein 1-like</fullName>
    </recommendedName>
</protein>
<keyword evidence="6" id="KW-1185">Reference proteome</keyword>
<comment type="caution">
    <text evidence="5">The sequence shown here is derived from an EMBL/GenBank/DDBJ whole genome shotgun (WGS) entry which is preliminary data.</text>
</comment>
<gene>
    <name evidence="5" type="ORF">P4O66_007002</name>
</gene>
<evidence type="ECO:0000256" key="1">
    <source>
        <dbReference type="ARBA" id="ARBA00008275"/>
    </source>
</evidence>
<sequence length="858" mass="95474">MATQVTGRKRIPNREKLTAEEDALSQIAREAEARLAAKRAARAEAREIRMKELEKQQKEKYYGLDTKWGRIEQWMEDSERYSHHSRRHTSISDEEERLSVGSRGSLRGNYSDLCSSSSCLPSSRLQNGRPSDYSGFLGSSSRTSSRASSARASPVVEERADFLEKASRTASTLSAATLASLGGGLSRRGSCDTSISADTEASIREMKDSLTEAEEKYRRAMVSNAQLDNEKSTLMYQVDTLRETLLELEEQLYETQRECEEKTKEYEREHHAHTVLQFQFSEMKNTLQQTEELLKDAQLRRVKGESCVREISDLQETLEWKEKKIRALERQKEYSDIIRDERNALRDEVFRLRDALKKHGIVLGPEVSTNGESGGGLVEPPEDVDSASRLPHNLQTSIITGDSMLERPPEDQDPGLDSTTGRSSSPSFESVFQEEDQRSAAEDADTGTVRSAKAAGFVAQALVEFHQSNNDAVVQIQAIQPSEISDGTKVEQLLRADCGPEACSGRLENHEEQNTKQLVSVYLMQVVDDIHMDCTKHSRTETVQGGVSDRQNQGDALSNESRSGNEWKRGNVDLALALEHLLQEEGGALEHLLQEEGGALEHLLQEQGGALEHLLQEEGGALEHLLQEEGGALEHLLQEEGGALEHLVQEEGGALEHLVQEEVGALEHLLQEEGGALEHLVQKEGGALEAIKAPDNQTKKTTHLNENIKEALGAQQNNSQAVESYLPESASIPQKKHCDEGTAKEMKRARLNRRGQEVIKAPNVPEVERTSTLRETHPLTQQCVTEPAHETLSMSVQEEKGFALFLDSCQEAGALDFEVFTREQEDKPSAETQKEADTTGNKVKSTRVKPRTDNTHDC</sequence>
<reference evidence="5" key="1">
    <citation type="submission" date="2023-03" db="EMBL/GenBank/DDBJ databases">
        <title>Electrophorus voltai genome.</title>
        <authorList>
            <person name="Bian C."/>
        </authorList>
    </citation>
    <scope>NUCLEOTIDE SEQUENCE</scope>
    <source>
        <strain evidence="5">CB-2022</strain>
        <tissue evidence="5">Muscle</tissue>
    </source>
</reference>
<dbReference type="AlphaFoldDB" id="A0AAD9DX51"/>
<evidence type="ECO:0008006" key="7">
    <source>
        <dbReference type="Google" id="ProtNLM"/>
    </source>
</evidence>
<keyword evidence="2 3" id="KW-0175">Coiled coil</keyword>
<comment type="similarity">
    <text evidence="1">Belongs to the LRRFIP family.</text>
</comment>
<dbReference type="InterPro" id="IPR019139">
    <property type="entry name" value="LRRFIP1/2"/>
</dbReference>
<feature type="region of interest" description="Disordered" evidence="4">
    <location>
        <begin position="538"/>
        <end position="565"/>
    </location>
</feature>
<feature type="compositionally biased region" description="Polar residues" evidence="4">
    <location>
        <begin position="541"/>
        <end position="562"/>
    </location>
</feature>
<feature type="region of interest" description="Disordered" evidence="4">
    <location>
        <begin position="80"/>
        <end position="103"/>
    </location>
</feature>
<feature type="compositionally biased region" description="Basic and acidic residues" evidence="4">
    <location>
        <begin position="823"/>
        <end position="837"/>
    </location>
</feature>
<feature type="region of interest" description="Disordered" evidence="4">
    <location>
        <begin position="364"/>
        <end position="448"/>
    </location>
</feature>
<evidence type="ECO:0000313" key="6">
    <source>
        <dbReference type="Proteomes" id="UP001239994"/>
    </source>
</evidence>
<dbReference type="Pfam" id="PF09738">
    <property type="entry name" value="LRRFIP"/>
    <property type="match status" value="1"/>
</dbReference>
<evidence type="ECO:0000256" key="3">
    <source>
        <dbReference type="SAM" id="Coils"/>
    </source>
</evidence>
<evidence type="ECO:0000256" key="2">
    <source>
        <dbReference type="ARBA" id="ARBA00023054"/>
    </source>
</evidence>
<name>A0AAD9DX51_9TELE</name>
<feature type="compositionally biased region" description="Polar residues" evidence="4">
    <location>
        <begin position="417"/>
        <end position="430"/>
    </location>
</feature>
<dbReference type="PANTHER" id="PTHR19212:SF5">
    <property type="entry name" value="LEUCINE-RICH REPEAT FLIGHTLESS-INTERACTING PROTEIN 1"/>
    <property type="match status" value="1"/>
</dbReference>
<organism evidence="5 6">
    <name type="scientific">Electrophorus voltai</name>
    <dbReference type="NCBI Taxonomy" id="2609070"/>
    <lineage>
        <taxon>Eukaryota</taxon>
        <taxon>Metazoa</taxon>
        <taxon>Chordata</taxon>
        <taxon>Craniata</taxon>
        <taxon>Vertebrata</taxon>
        <taxon>Euteleostomi</taxon>
        <taxon>Actinopterygii</taxon>
        <taxon>Neopterygii</taxon>
        <taxon>Teleostei</taxon>
        <taxon>Ostariophysi</taxon>
        <taxon>Gymnotiformes</taxon>
        <taxon>Gymnotoidei</taxon>
        <taxon>Gymnotidae</taxon>
        <taxon>Electrophorus</taxon>
    </lineage>
</organism>
<dbReference type="Proteomes" id="UP001239994">
    <property type="component" value="Unassembled WGS sequence"/>
</dbReference>
<feature type="coiled-coil region" evidence="3">
    <location>
        <begin position="196"/>
        <end position="331"/>
    </location>
</feature>
<dbReference type="GO" id="GO:0000978">
    <property type="term" value="F:RNA polymerase II cis-regulatory region sequence-specific DNA binding"/>
    <property type="evidence" value="ECO:0007669"/>
    <property type="project" value="TreeGrafter"/>
</dbReference>
<feature type="compositionally biased region" description="Low complexity" evidence="4">
    <location>
        <begin position="139"/>
        <end position="153"/>
    </location>
</feature>
<feature type="region of interest" description="Disordered" evidence="4">
    <location>
        <begin position="1"/>
        <end position="20"/>
    </location>
</feature>
<accession>A0AAD9DX51</accession>
<proteinExistence type="inferred from homology"/>